<evidence type="ECO:0000256" key="3">
    <source>
        <dbReference type="ARBA" id="ARBA00022737"/>
    </source>
</evidence>
<dbReference type="PROSITE" id="PS50865">
    <property type="entry name" value="ZF_MYND_2"/>
    <property type="match status" value="1"/>
</dbReference>
<dbReference type="EnsemblMetazoa" id="MESCA006076-RA">
    <property type="protein sequence ID" value="MESCA006076-PA"/>
    <property type="gene ID" value="MESCA006076"/>
</dbReference>
<keyword evidence="4 8" id="KW-0863">Zinc-finger</keyword>
<reference evidence="10" key="2">
    <citation type="submission" date="2015-06" db="UniProtKB">
        <authorList>
            <consortium name="EnsemblMetazoa"/>
        </authorList>
    </citation>
    <scope>IDENTIFICATION</scope>
</reference>
<dbReference type="EMBL" id="CAQQ02177378">
    <property type="status" value="NOT_ANNOTATED_CDS"/>
    <property type="molecule type" value="Genomic_DNA"/>
</dbReference>
<evidence type="ECO:0000256" key="1">
    <source>
        <dbReference type="ARBA" id="ARBA00004316"/>
    </source>
</evidence>
<evidence type="ECO:0000313" key="11">
    <source>
        <dbReference type="Proteomes" id="UP000015102"/>
    </source>
</evidence>
<evidence type="ECO:0000256" key="8">
    <source>
        <dbReference type="PROSITE-ProRule" id="PRU00134"/>
    </source>
</evidence>
<keyword evidence="3" id="KW-0677">Repeat</keyword>
<dbReference type="PANTHER" id="PTHR24150:SF8">
    <property type="entry name" value="ANKYRIN REPEAT AND MYND DOMAIN-CONTAINING PROTEIN 2"/>
    <property type="match status" value="1"/>
</dbReference>
<dbReference type="STRING" id="36166.T1GR08"/>
<dbReference type="InterPro" id="IPR002893">
    <property type="entry name" value="Znf_MYND"/>
</dbReference>
<evidence type="ECO:0000256" key="2">
    <source>
        <dbReference type="ARBA" id="ARBA00022723"/>
    </source>
</evidence>
<dbReference type="AlphaFoldDB" id="T1GR08"/>
<evidence type="ECO:0000256" key="7">
    <source>
        <dbReference type="ARBA" id="ARBA00023273"/>
    </source>
</evidence>
<accession>T1GR08</accession>
<dbReference type="SUPFAM" id="SSF144232">
    <property type="entry name" value="HIT/MYND zinc finger-like"/>
    <property type="match status" value="1"/>
</dbReference>
<dbReference type="GO" id="GO:0008270">
    <property type="term" value="F:zinc ion binding"/>
    <property type="evidence" value="ECO:0007669"/>
    <property type="project" value="UniProtKB-KW"/>
</dbReference>
<evidence type="ECO:0000256" key="5">
    <source>
        <dbReference type="ARBA" id="ARBA00022833"/>
    </source>
</evidence>
<dbReference type="InterPro" id="IPR052452">
    <property type="entry name" value="Ankyrin-MYND_dom_contain_2"/>
</dbReference>
<dbReference type="HOGENOM" id="CLU_2485927_0_0_1"/>
<sequence>MSKSTGEPLNDIVNCSTCGEEKPGKKCSKCKEVQYCDRECQRLHWFVHKKMCARPISTANSNNTAKSQLNQQEISEEVSMHLSSLQV</sequence>
<dbReference type="Pfam" id="PF01753">
    <property type="entry name" value="zf-MYND"/>
    <property type="match status" value="1"/>
</dbReference>
<keyword evidence="11" id="KW-1185">Reference proteome</keyword>
<proteinExistence type="predicted"/>
<dbReference type="GO" id="GO:0042995">
    <property type="term" value="C:cell projection"/>
    <property type="evidence" value="ECO:0007669"/>
    <property type="project" value="UniProtKB-SubCell"/>
</dbReference>
<comment type="subcellular location">
    <subcellularLocation>
        <location evidence="1">Cell projection</location>
    </subcellularLocation>
</comment>
<evidence type="ECO:0000256" key="4">
    <source>
        <dbReference type="ARBA" id="ARBA00022771"/>
    </source>
</evidence>
<dbReference type="Gene3D" id="6.10.140.2220">
    <property type="match status" value="1"/>
</dbReference>
<dbReference type="PANTHER" id="PTHR24150">
    <property type="entry name" value="ANKYRIN REPEAT AND MYND DOMAIN-CONTAINING PROTEIN 2"/>
    <property type="match status" value="1"/>
</dbReference>
<protein>
    <recommendedName>
        <fullName evidence="9">MYND-type domain-containing protein</fullName>
    </recommendedName>
</protein>
<dbReference type="Proteomes" id="UP000015102">
    <property type="component" value="Unassembled WGS sequence"/>
</dbReference>
<evidence type="ECO:0000259" key="9">
    <source>
        <dbReference type="PROSITE" id="PS50865"/>
    </source>
</evidence>
<evidence type="ECO:0000256" key="6">
    <source>
        <dbReference type="ARBA" id="ARBA00023043"/>
    </source>
</evidence>
<keyword evidence="2" id="KW-0479">Metal-binding</keyword>
<keyword evidence="5" id="KW-0862">Zinc</keyword>
<dbReference type="PROSITE" id="PS01360">
    <property type="entry name" value="ZF_MYND_1"/>
    <property type="match status" value="1"/>
</dbReference>
<name>T1GR08_MEGSC</name>
<keyword evidence="7" id="KW-0966">Cell projection</keyword>
<reference evidence="11" key="1">
    <citation type="submission" date="2013-02" db="EMBL/GenBank/DDBJ databases">
        <authorList>
            <person name="Hughes D."/>
        </authorList>
    </citation>
    <scope>NUCLEOTIDE SEQUENCE</scope>
    <source>
        <strain>Durham</strain>
        <strain evidence="11">NC isolate 2 -- Noor lab</strain>
    </source>
</reference>
<keyword evidence="6" id="KW-0040">ANK repeat</keyword>
<evidence type="ECO:0000313" key="10">
    <source>
        <dbReference type="EnsemblMetazoa" id="MESCA006076-PA"/>
    </source>
</evidence>
<feature type="domain" description="MYND-type" evidence="9">
    <location>
        <begin position="15"/>
        <end position="52"/>
    </location>
</feature>
<organism evidence="10 11">
    <name type="scientific">Megaselia scalaris</name>
    <name type="common">Humpbacked fly</name>
    <name type="synonym">Phora scalaris</name>
    <dbReference type="NCBI Taxonomy" id="36166"/>
    <lineage>
        <taxon>Eukaryota</taxon>
        <taxon>Metazoa</taxon>
        <taxon>Ecdysozoa</taxon>
        <taxon>Arthropoda</taxon>
        <taxon>Hexapoda</taxon>
        <taxon>Insecta</taxon>
        <taxon>Pterygota</taxon>
        <taxon>Neoptera</taxon>
        <taxon>Endopterygota</taxon>
        <taxon>Diptera</taxon>
        <taxon>Brachycera</taxon>
        <taxon>Muscomorpha</taxon>
        <taxon>Platypezoidea</taxon>
        <taxon>Phoridae</taxon>
        <taxon>Megaseliini</taxon>
        <taxon>Megaselia</taxon>
    </lineage>
</organism>